<name>A0AAQ3TVU7_PASNO</name>
<sequence>MDGEVSIGCCPDEAFRRALTEQSDAQGAEGALQQAGVWGSALLSSGAIPRTHGRQRDGAGGGRR</sequence>
<gene>
    <name evidence="2" type="ORF">U9M48_028011</name>
</gene>
<evidence type="ECO:0000256" key="1">
    <source>
        <dbReference type="SAM" id="MobiDB-lite"/>
    </source>
</evidence>
<accession>A0AAQ3TVU7</accession>
<dbReference type="Proteomes" id="UP001341281">
    <property type="component" value="Chromosome 06"/>
</dbReference>
<proteinExistence type="predicted"/>
<keyword evidence="3" id="KW-1185">Reference proteome</keyword>
<evidence type="ECO:0000313" key="3">
    <source>
        <dbReference type="Proteomes" id="UP001341281"/>
    </source>
</evidence>
<evidence type="ECO:0000313" key="2">
    <source>
        <dbReference type="EMBL" id="WVZ80543.1"/>
    </source>
</evidence>
<dbReference type="AlphaFoldDB" id="A0AAQ3TVU7"/>
<organism evidence="2 3">
    <name type="scientific">Paspalum notatum var. saurae</name>
    <dbReference type="NCBI Taxonomy" id="547442"/>
    <lineage>
        <taxon>Eukaryota</taxon>
        <taxon>Viridiplantae</taxon>
        <taxon>Streptophyta</taxon>
        <taxon>Embryophyta</taxon>
        <taxon>Tracheophyta</taxon>
        <taxon>Spermatophyta</taxon>
        <taxon>Magnoliopsida</taxon>
        <taxon>Liliopsida</taxon>
        <taxon>Poales</taxon>
        <taxon>Poaceae</taxon>
        <taxon>PACMAD clade</taxon>
        <taxon>Panicoideae</taxon>
        <taxon>Andropogonodae</taxon>
        <taxon>Paspaleae</taxon>
        <taxon>Paspalinae</taxon>
        <taxon>Paspalum</taxon>
    </lineage>
</organism>
<feature type="region of interest" description="Disordered" evidence="1">
    <location>
        <begin position="43"/>
        <end position="64"/>
    </location>
</feature>
<dbReference type="EMBL" id="CP144750">
    <property type="protein sequence ID" value="WVZ80543.1"/>
    <property type="molecule type" value="Genomic_DNA"/>
</dbReference>
<protein>
    <submittedName>
        <fullName evidence="2">Uncharacterized protein</fullName>
    </submittedName>
</protein>
<reference evidence="2 3" key="1">
    <citation type="submission" date="2024-02" db="EMBL/GenBank/DDBJ databases">
        <title>High-quality chromosome-scale genome assembly of Pensacola bahiagrass (Paspalum notatum Flugge var. saurae).</title>
        <authorList>
            <person name="Vega J.M."/>
            <person name="Podio M."/>
            <person name="Orjuela J."/>
            <person name="Siena L.A."/>
            <person name="Pessino S.C."/>
            <person name="Combes M.C."/>
            <person name="Mariac C."/>
            <person name="Albertini E."/>
            <person name="Pupilli F."/>
            <person name="Ortiz J.P.A."/>
            <person name="Leblanc O."/>
        </authorList>
    </citation>
    <scope>NUCLEOTIDE SEQUENCE [LARGE SCALE GENOMIC DNA]</scope>
    <source>
        <strain evidence="2">R1</strain>
        <tissue evidence="2">Leaf</tissue>
    </source>
</reference>